<keyword evidence="2" id="KW-1185">Reference proteome</keyword>
<organism evidence="1 2">
    <name type="scientific">Mycena rosella</name>
    <name type="common">Pink bonnet</name>
    <name type="synonym">Agaricus rosellus</name>
    <dbReference type="NCBI Taxonomy" id="1033263"/>
    <lineage>
        <taxon>Eukaryota</taxon>
        <taxon>Fungi</taxon>
        <taxon>Dikarya</taxon>
        <taxon>Basidiomycota</taxon>
        <taxon>Agaricomycotina</taxon>
        <taxon>Agaricomycetes</taxon>
        <taxon>Agaricomycetidae</taxon>
        <taxon>Agaricales</taxon>
        <taxon>Marasmiineae</taxon>
        <taxon>Mycenaceae</taxon>
        <taxon>Mycena</taxon>
    </lineage>
</organism>
<proteinExistence type="predicted"/>
<sequence length="223" mass="24679">MPAPAELLSYIHARTDAEAITILFHSRRPHLPAFQMSELHEDAGRGRHHTHVELGTRVCWRSHTGSPSCILEAYGPGRDLHSGVFGLTVHEPLASLMASWPPRKERVYEKLESPTSASDVESAIAFKAKRVRSRPAVPISSRVYAAHLYTVEPPPYPRTSHSIVLFPPPLANASSQIQVLVRLPSLSLHGIERAFAGRVREDGHPGEGGGKPWYSVHLCVYRL</sequence>
<evidence type="ECO:0000313" key="1">
    <source>
        <dbReference type="EMBL" id="KAJ7657546.1"/>
    </source>
</evidence>
<dbReference type="Gene3D" id="3.30.70.360">
    <property type="match status" value="1"/>
</dbReference>
<gene>
    <name evidence="1" type="ORF">B0H17DRAFT_1337842</name>
</gene>
<accession>A0AAD7CQ38</accession>
<dbReference type="EMBL" id="JARKIE010000288">
    <property type="protein sequence ID" value="KAJ7657546.1"/>
    <property type="molecule type" value="Genomic_DNA"/>
</dbReference>
<evidence type="ECO:0000313" key="2">
    <source>
        <dbReference type="Proteomes" id="UP001221757"/>
    </source>
</evidence>
<comment type="caution">
    <text evidence="1">The sequence shown here is derived from an EMBL/GenBank/DDBJ whole genome shotgun (WGS) entry which is preliminary data.</text>
</comment>
<dbReference type="AlphaFoldDB" id="A0AAD7CQ38"/>
<reference evidence="1" key="1">
    <citation type="submission" date="2023-03" db="EMBL/GenBank/DDBJ databases">
        <title>Massive genome expansion in bonnet fungi (Mycena s.s.) driven by repeated elements and novel gene families across ecological guilds.</title>
        <authorList>
            <consortium name="Lawrence Berkeley National Laboratory"/>
            <person name="Harder C.B."/>
            <person name="Miyauchi S."/>
            <person name="Viragh M."/>
            <person name="Kuo A."/>
            <person name="Thoen E."/>
            <person name="Andreopoulos B."/>
            <person name="Lu D."/>
            <person name="Skrede I."/>
            <person name="Drula E."/>
            <person name="Henrissat B."/>
            <person name="Morin E."/>
            <person name="Kohler A."/>
            <person name="Barry K."/>
            <person name="LaButti K."/>
            <person name="Morin E."/>
            <person name="Salamov A."/>
            <person name="Lipzen A."/>
            <person name="Mereny Z."/>
            <person name="Hegedus B."/>
            <person name="Baldrian P."/>
            <person name="Stursova M."/>
            <person name="Weitz H."/>
            <person name="Taylor A."/>
            <person name="Grigoriev I.V."/>
            <person name="Nagy L.G."/>
            <person name="Martin F."/>
            <person name="Kauserud H."/>
        </authorList>
    </citation>
    <scope>NUCLEOTIDE SEQUENCE</scope>
    <source>
        <strain evidence="1">CBHHK067</strain>
    </source>
</reference>
<protein>
    <submittedName>
        <fullName evidence="1">Uncharacterized protein</fullName>
    </submittedName>
</protein>
<dbReference type="Proteomes" id="UP001221757">
    <property type="component" value="Unassembled WGS sequence"/>
</dbReference>
<name>A0AAD7CQ38_MYCRO</name>